<gene>
    <name evidence="1" type="ORF">COY96_00090</name>
</gene>
<keyword evidence="1" id="KW-0808">Transferase</keyword>
<dbReference type="PANTHER" id="PTHR28055:SF1">
    <property type="entry name" value="ALTERED INHERITANCE OF MITOCHONDRIA PROTEIN 41, MITOCHONDRIAL"/>
    <property type="match status" value="1"/>
</dbReference>
<comment type="caution">
    <text evidence="1">The sequence shown here is derived from an EMBL/GenBank/DDBJ whole genome shotgun (WGS) entry which is preliminary data.</text>
</comment>
<dbReference type="InterPro" id="IPR019004">
    <property type="entry name" value="YqeY/Aim41"/>
</dbReference>
<dbReference type="InterPro" id="IPR042184">
    <property type="entry name" value="YqeY/Aim41_N"/>
</dbReference>
<organism evidence="1 2">
    <name type="scientific">Candidatus Wolfebacteria bacterium CG_4_10_14_0_8_um_filter_37_11</name>
    <dbReference type="NCBI Taxonomy" id="1975062"/>
    <lineage>
        <taxon>Bacteria</taxon>
        <taxon>Candidatus Wolfeibacteriota</taxon>
    </lineage>
</organism>
<dbReference type="Proteomes" id="UP000230363">
    <property type="component" value="Unassembled WGS sequence"/>
</dbReference>
<dbReference type="GO" id="GO:0016884">
    <property type="term" value="F:carbon-nitrogen ligase activity, with glutamine as amido-N-donor"/>
    <property type="evidence" value="ECO:0007669"/>
    <property type="project" value="InterPro"/>
</dbReference>
<dbReference type="SUPFAM" id="SSF89095">
    <property type="entry name" value="GatB/YqeY motif"/>
    <property type="match status" value="1"/>
</dbReference>
<dbReference type="Gene3D" id="1.10.1510.10">
    <property type="entry name" value="Uncharacterised protein YqeY/AIM41 PF09424, N-terminal domain"/>
    <property type="match status" value="1"/>
</dbReference>
<proteinExistence type="predicted"/>
<evidence type="ECO:0000313" key="2">
    <source>
        <dbReference type="Proteomes" id="UP000230363"/>
    </source>
</evidence>
<dbReference type="GO" id="GO:0016740">
    <property type="term" value="F:transferase activity"/>
    <property type="evidence" value="ECO:0007669"/>
    <property type="project" value="UniProtKB-KW"/>
</dbReference>
<protein>
    <submittedName>
        <fullName evidence="1">Glutamyl-tRNA amidotransferase</fullName>
    </submittedName>
</protein>
<dbReference type="PANTHER" id="PTHR28055">
    <property type="entry name" value="ALTERED INHERITANCE OF MITOCHONDRIA PROTEIN 41, MITOCHONDRIAL"/>
    <property type="match status" value="1"/>
</dbReference>
<name>A0A2M7Q9V9_9BACT</name>
<dbReference type="Pfam" id="PF09424">
    <property type="entry name" value="YqeY"/>
    <property type="match status" value="1"/>
</dbReference>
<evidence type="ECO:0000313" key="1">
    <source>
        <dbReference type="EMBL" id="PIY59754.1"/>
    </source>
</evidence>
<sequence>MIQQKIKDDLIDFLKAGKSFEAGVLRLILSVFKNKEIEKKGRQDGNLVQEAILTDEEVVDILIKEAKKRKEAADIYKKGDREDLAEKEMKELGVIKKYLPKELSAEEIEKIVDKAIAVIGAANIKDPEGKQASYGARIGKVMAEAMKELKGRADASAVGAMIKKKLI</sequence>
<dbReference type="InterPro" id="IPR023168">
    <property type="entry name" value="GatB_Yqey_C_2"/>
</dbReference>
<dbReference type="InterPro" id="IPR003789">
    <property type="entry name" value="Asn/Gln_tRNA_amidoTrase-B-like"/>
</dbReference>
<dbReference type="AlphaFoldDB" id="A0A2M7Q9V9"/>
<reference evidence="2" key="1">
    <citation type="submission" date="2017-09" db="EMBL/GenBank/DDBJ databases">
        <title>Depth-based differentiation of microbial function through sediment-hosted aquifers and enrichment of novel symbionts in the deep terrestrial subsurface.</title>
        <authorList>
            <person name="Probst A.J."/>
            <person name="Ladd B."/>
            <person name="Jarett J.K."/>
            <person name="Geller-Mcgrath D.E."/>
            <person name="Sieber C.M.K."/>
            <person name="Emerson J.B."/>
            <person name="Anantharaman K."/>
            <person name="Thomas B.C."/>
            <person name="Malmstrom R."/>
            <person name="Stieglmeier M."/>
            <person name="Klingl A."/>
            <person name="Woyke T."/>
            <person name="Ryan C.M."/>
            <person name="Banfield J.F."/>
        </authorList>
    </citation>
    <scope>NUCLEOTIDE SEQUENCE [LARGE SCALE GENOMIC DNA]</scope>
</reference>
<dbReference type="Gene3D" id="1.10.10.410">
    <property type="match status" value="1"/>
</dbReference>
<accession>A0A2M7Q9V9</accession>
<dbReference type="EMBL" id="PFKZ01000003">
    <property type="protein sequence ID" value="PIY59754.1"/>
    <property type="molecule type" value="Genomic_DNA"/>
</dbReference>